<evidence type="ECO:0000313" key="2">
    <source>
        <dbReference type="Proteomes" id="UP000770661"/>
    </source>
</evidence>
<gene>
    <name evidence="1" type="primary">Cadps_0</name>
    <name evidence="1" type="ORF">GWK47_000405</name>
</gene>
<dbReference type="AlphaFoldDB" id="A0A8J4YN94"/>
<keyword evidence="2" id="KW-1185">Reference proteome</keyword>
<reference evidence="1" key="1">
    <citation type="submission" date="2020-07" db="EMBL/GenBank/DDBJ databases">
        <title>The High-quality genome of the commercially important snow crab, Chionoecetes opilio.</title>
        <authorList>
            <person name="Jeong J.-H."/>
            <person name="Ryu S."/>
        </authorList>
    </citation>
    <scope>NUCLEOTIDE SEQUENCE</scope>
    <source>
        <strain evidence="1">MADBK_172401_WGS</strain>
        <tissue evidence="1">Digestive gland</tissue>
    </source>
</reference>
<evidence type="ECO:0000313" key="1">
    <source>
        <dbReference type="EMBL" id="KAG0727031.1"/>
    </source>
</evidence>
<dbReference type="EMBL" id="JACEEZ010003781">
    <property type="protein sequence ID" value="KAG0727031.1"/>
    <property type="molecule type" value="Genomic_DNA"/>
</dbReference>
<dbReference type="GO" id="GO:0016079">
    <property type="term" value="P:synaptic vesicle exocytosis"/>
    <property type="evidence" value="ECO:0007669"/>
    <property type="project" value="InterPro"/>
</dbReference>
<comment type="caution">
    <text evidence="1">The sequence shown here is derived from an EMBL/GenBank/DDBJ whole genome shotgun (WGS) entry which is preliminary data.</text>
</comment>
<organism evidence="1 2">
    <name type="scientific">Chionoecetes opilio</name>
    <name type="common">Atlantic snow crab</name>
    <name type="synonym">Cancer opilio</name>
    <dbReference type="NCBI Taxonomy" id="41210"/>
    <lineage>
        <taxon>Eukaryota</taxon>
        <taxon>Metazoa</taxon>
        <taxon>Ecdysozoa</taxon>
        <taxon>Arthropoda</taxon>
        <taxon>Crustacea</taxon>
        <taxon>Multicrustacea</taxon>
        <taxon>Malacostraca</taxon>
        <taxon>Eumalacostraca</taxon>
        <taxon>Eucarida</taxon>
        <taxon>Decapoda</taxon>
        <taxon>Pleocyemata</taxon>
        <taxon>Brachyura</taxon>
        <taxon>Eubrachyura</taxon>
        <taxon>Majoidea</taxon>
        <taxon>Majidae</taxon>
        <taxon>Chionoecetes</taxon>
    </lineage>
</organism>
<dbReference type="OrthoDB" id="10063282at2759"/>
<dbReference type="GO" id="GO:1990504">
    <property type="term" value="P:dense core granule exocytosis"/>
    <property type="evidence" value="ECO:0007669"/>
    <property type="project" value="InterPro"/>
</dbReference>
<dbReference type="GO" id="GO:0098793">
    <property type="term" value="C:presynapse"/>
    <property type="evidence" value="ECO:0007669"/>
    <property type="project" value="GOC"/>
</dbReference>
<proteinExistence type="predicted"/>
<sequence>MYHCPILINFSFPLSQQEKQEREEEERKKRLQLYVFILRCISYPFNAKQPTDMTKRQIKVSKHQLDVIQGRFQVLCLCAPVHTPLPGSSKPPCVTTGGRECGASEVVPVNKKGSRSEAANCRPVSLLSISGCWRRQLLYKAQILSSLEYSCLAWGGAASSHLALLDRVQQQAERIIRDGLPEQQAGLHSLPHRRDMASLTTLYKEGTGEADDGGFLLKSFEWRLAAGAATSSATSFLKGELQIAADEAFINAVQSYYEIFLKNERLASMVTSGACSQHDLREVFKHNVEKRVRSLPEIDGLSKETVLTSWMAKFDMIIKGLVKPHCGCETRAASQTRLRALRWQGEQVLSASMSSTALAAASSLYLSFSPLFL</sequence>
<dbReference type="PANTHER" id="PTHR12166">
    <property type="entry name" value="CALCIUM-DEPENDENT SECRETION ACTIVATOR"/>
    <property type="match status" value="1"/>
</dbReference>
<accession>A0A8J4YN94</accession>
<protein>
    <submittedName>
        <fullName evidence="1">Calcium-dependent secretion activator</fullName>
    </submittedName>
</protein>
<name>A0A8J4YN94_CHIOP</name>
<dbReference type="InterPro" id="IPR033227">
    <property type="entry name" value="CAPS"/>
</dbReference>
<dbReference type="Proteomes" id="UP000770661">
    <property type="component" value="Unassembled WGS sequence"/>
</dbReference>
<dbReference type="PANTHER" id="PTHR12166:SF8">
    <property type="entry name" value="CALCIUM-DEPENDENT SECRETION ACTIVATOR"/>
    <property type="match status" value="1"/>
</dbReference>